<dbReference type="InterPro" id="IPR020904">
    <property type="entry name" value="Sc_DH/Rdtase_CS"/>
</dbReference>
<dbReference type="PRINTS" id="PR00081">
    <property type="entry name" value="GDHRDH"/>
</dbReference>
<dbReference type="Pfam" id="PF13561">
    <property type="entry name" value="adh_short_C2"/>
    <property type="match status" value="1"/>
</dbReference>
<keyword evidence="2" id="KW-0521">NADP</keyword>
<dbReference type="PANTHER" id="PTHR42760">
    <property type="entry name" value="SHORT-CHAIN DEHYDROGENASES/REDUCTASES FAMILY MEMBER"/>
    <property type="match status" value="1"/>
</dbReference>
<dbReference type="PRINTS" id="PR00080">
    <property type="entry name" value="SDRFAMILY"/>
</dbReference>
<dbReference type="InterPro" id="IPR036291">
    <property type="entry name" value="NAD(P)-bd_dom_sf"/>
</dbReference>
<proteinExistence type="inferred from homology"/>
<dbReference type="SUPFAM" id="SSF51735">
    <property type="entry name" value="NAD(P)-binding Rossmann-fold domains"/>
    <property type="match status" value="1"/>
</dbReference>
<keyword evidence="4" id="KW-1185">Reference proteome</keyword>
<protein>
    <recommendedName>
        <fullName evidence="5">Gluconate 5-dehydrogenase</fullName>
    </recommendedName>
</protein>
<dbReference type="Proteomes" id="UP001610563">
    <property type="component" value="Unassembled WGS sequence"/>
</dbReference>
<evidence type="ECO:0000313" key="3">
    <source>
        <dbReference type="EMBL" id="KAL2789391.1"/>
    </source>
</evidence>
<evidence type="ECO:0000313" key="4">
    <source>
        <dbReference type="Proteomes" id="UP001610563"/>
    </source>
</evidence>
<evidence type="ECO:0000256" key="1">
    <source>
        <dbReference type="ARBA" id="ARBA00006484"/>
    </source>
</evidence>
<name>A0ABR4G1K4_9EURO</name>
<gene>
    <name evidence="3" type="ORF">BJX66DRAFT_352182</name>
</gene>
<comment type="similarity">
    <text evidence="1">Belongs to the short-chain dehydrogenases/reductases (SDR) family.</text>
</comment>
<dbReference type="EMBL" id="JBFTWV010000065">
    <property type="protein sequence ID" value="KAL2789391.1"/>
    <property type="molecule type" value="Genomic_DNA"/>
</dbReference>
<evidence type="ECO:0008006" key="5">
    <source>
        <dbReference type="Google" id="ProtNLM"/>
    </source>
</evidence>
<dbReference type="PROSITE" id="PS00061">
    <property type="entry name" value="ADH_SHORT"/>
    <property type="match status" value="1"/>
</dbReference>
<comment type="caution">
    <text evidence="3">The sequence shown here is derived from an EMBL/GenBank/DDBJ whole genome shotgun (WGS) entry which is preliminary data.</text>
</comment>
<dbReference type="PANTHER" id="PTHR42760:SF124">
    <property type="entry name" value="SHORT-CHAIN DEHYDROGENASE_REDUCTASE"/>
    <property type="match status" value="1"/>
</dbReference>
<evidence type="ECO:0000256" key="2">
    <source>
        <dbReference type="ARBA" id="ARBA00022857"/>
    </source>
</evidence>
<reference evidence="3 4" key="1">
    <citation type="submission" date="2024-07" db="EMBL/GenBank/DDBJ databases">
        <title>Section-level genome sequencing and comparative genomics of Aspergillus sections Usti and Cavernicolus.</title>
        <authorList>
            <consortium name="Lawrence Berkeley National Laboratory"/>
            <person name="Nybo J.L."/>
            <person name="Vesth T.C."/>
            <person name="Theobald S."/>
            <person name="Frisvad J.C."/>
            <person name="Larsen T.O."/>
            <person name="Kjaerboelling I."/>
            <person name="Rothschild-Mancinelli K."/>
            <person name="Lyhne E.K."/>
            <person name="Kogle M.E."/>
            <person name="Barry K."/>
            <person name="Clum A."/>
            <person name="Na H."/>
            <person name="Ledsgaard L."/>
            <person name="Lin J."/>
            <person name="Lipzen A."/>
            <person name="Kuo A."/>
            <person name="Riley R."/>
            <person name="Mondo S."/>
            <person name="Labutti K."/>
            <person name="Haridas S."/>
            <person name="Pangalinan J."/>
            <person name="Salamov A.A."/>
            <person name="Simmons B.A."/>
            <person name="Magnuson J.K."/>
            <person name="Chen J."/>
            <person name="Drula E."/>
            <person name="Henrissat B."/>
            <person name="Wiebenga A."/>
            <person name="Lubbers R.J."/>
            <person name="Gomes A.C."/>
            <person name="Makela M.R."/>
            <person name="Stajich J."/>
            <person name="Grigoriev I.V."/>
            <person name="Mortensen U.H."/>
            <person name="De Vries R.P."/>
            <person name="Baker S.E."/>
            <person name="Andersen M.R."/>
        </authorList>
    </citation>
    <scope>NUCLEOTIDE SEQUENCE [LARGE SCALE GENOMIC DNA]</scope>
    <source>
        <strain evidence="3 4">CBS 209.92</strain>
    </source>
</reference>
<accession>A0ABR4G1K4</accession>
<dbReference type="InterPro" id="IPR002347">
    <property type="entry name" value="SDR_fam"/>
</dbReference>
<organism evidence="3 4">
    <name type="scientific">Aspergillus keveii</name>
    <dbReference type="NCBI Taxonomy" id="714993"/>
    <lineage>
        <taxon>Eukaryota</taxon>
        <taxon>Fungi</taxon>
        <taxon>Dikarya</taxon>
        <taxon>Ascomycota</taxon>
        <taxon>Pezizomycotina</taxon>
        <taxon>Eurotiomycetes</taxon>
        <taxon>Eurotiomycetidae</taxon>
        <taxon>Eurotiales</taxon>
        <taxon>Aspergillaceae</taxon>
        <taxon>Aspergillus</taxon>
        <taxon>Aspergillus subgen. Nidulantes</taxon>
    </lineage>
</organism>
<sequence>MASLLSRIAIVTGSSSGLGRCISLALAAEGASVVCADLTPTARAEIGSETSITTHELIAQRGGKVIFVKTDVGDESEMQQLIKAAVEWGGRLDILVNNAGIAVESKTPNPIHLLDASDWDLTMRVNARSVFLGCKYAITQMLKQEPHASGDRGWIVNMSSVFGLLGGPTNPSYAASKAAIANLTRQIACDYGKQRIHCNAVCPGFIQTAIFHNSSLQPGVTQEWVDSLHPLGGPGRPDDVARAVLYLVNDAARWITGVCLPIDGGYSAQ</sequence>
<dbReference type="Gene3D" id="3.40.50.720">
    <property type="entry name" value="NAD(P)-binding Rossmann-like Domain"/>
    <property type="match status" value="1"/>
</dbReference>
<dbReference type="CDD" id="cd05233">
    <property type="entry name" value="SDR_c"/>
    <property type="match status" value="1"/>
</dbReference>